<evidence type="ECO:0000313" key="19">
    <source>
        <dbReference type="Proteomes" id="UP000006790"/>
    </source>
</evidence>
<dbReference type="GO" id="GO:0008270">
    <property type="term" value="F:zinc ion binding"/>
    <property type="evidence" value="ECO:0007669"/>
    <property type="project" value="UniProtKB-KW"/>
</dbReference>
<keyword evidence="8 15" id="KW-0819">tRNA processing</keyword>
<feature type="compositionally biased region" description="Polar residues" evidence="16">
    <location>
        <begin position="7"/>
        <end position="17"/>
    </location>
</feature>
<dbReference type="Pfam" id="PF05253">
    <property type="entry name" value="zf-U11-48K"/>
    <property type="match status" value="1"/>
</dbReference>
<sequence length="480" mass="54353">MHIALKTMQSRKNSGEPTTKRPKMQAPERLQCTFFLENKKRRCGMMRSAKFLFCTEHAQHLDNKELHSSDAAAAAARVPCPLDPRHTVWSRKLKAHIRKCNKAKDIFLLEQKTDMPWYCPGLNRADVSRRASVDKAAASCAVLGVAAEHSTEQQVILHSVSILNRISDGEFSEALPLHEQSNEQVEFHRFPQLLGNKKHAIQQSSLIQHLKVHGLWNRPDGGHVTYIEFGCGRAELSRYLNQSTVLSQLPTTKSPAVPAFVLIDRGTNRMKYDKKFNDDIAEFYTAYQPAVPVDQRRWVTITRKKIDIADLNLDALLSDGSDHVAISKHLCGVATDFTIRCIFNSERLKTSLKGVLIAMCCRHACDAAEYVNPEYLTSLLDKYNVAHEGLSYSQFFSALRKIASWAVCGRRPGVADTDINSHFTGLSVRERERLGEIARRVIDEGRCAYFRERGYDVRLFRYCDSSVTLENVAMLVTRRG</sequence>
<proteinExistence type="inferred from homology"/>
<dbReference type="EMBL" id="CP002498">
    <property type="protein sequence ID" value="AET37804.1"/>
    <property type="molecule type" value="Genomic_DNA"/>
</dbReference>
<dbReference type="OMA" id="HRCSWRS"/>
<evidence type="ECO:0000256" key="1">
    <source>
        <dbReference type="ARBA" id="ARBA00002267"/>
    </source>
</evidence>
<keyword evidence="19" id="KW-1185">Reference proteome</keyword>
<gene>
    <name evidence="18" type="ordered locus">Ecym_2047</name>
</gene>
<name>G8JP04_ERECY</name>
<keyword evidence="6 15" id="KW-0808">Transferase</keyword>
<organism evidence="18 19">
    <name type="scientific">Eremothecium cymbalariae (strain CBS 270.75 / DBVPG 7215 / KCTC 17166 / NRRL Y-17582)</name>
    <name type="common">Yeast</name>
    <dbReference type="NCBI Taxonomy" id="931890"/>
    <lineage>
        <taxon>Eukaryota</taxon>
        <taxon>Fungi</taxon>
        <taxon>Dikarya</taxon>
        <taxon>Ascomycota</taxon>
        <taxon>Saccharomycotina</taxon>
        <taxon>Saccharomycetes</taxon>
        <taxon>Saccharomycetales</taxon>
        <taxon>Saccharomycetaceae</taxon>
        <taxon>Eremothecium</taxon>
    </lineage>
</organism>
<evidence type="ECO:0000256" key="3">
    <source>
        <dbReference type="ARBA" id="ARBA00012810"/>
    </source>
</evidence>
<dbReference type="InterPro" id="IPR022776">
    <property type="entry name" value="TRM13/UPF0224_CHHC_Znf_dom"/>
</dbReference>
<evidence type="ECO:0000256" key="15">
    <source>
        <dbReference type="RuleBase" id="RU367103"/>
    </source>
</evidence>
<reference evidence="19" key="1">
    <citation type="journal article" date="2012" name="G3 (Bethesda)">
        <title>Pichia sorbitophila, an interspecies yeast hybrid reveals early steps of genome resolution following polyploidization.</title>
        <authorList>
            <person name="Leh Louis V."/>
            <person name="Despons L."/>
            <person name="Friedrich A."/>
            <person name="Martin T."/>
            <person name="Durrens P."/>
            <person name="Casaregola S."/>
            <person name="Neuveglise C."/>
            <person name="Fairhead C."/>
            <person name="Marck C."/>
            <person name="Cruz J.A."/>
            <person name="Straub M.L."/>
            <person name="Kugler V."/>
            <person name="Sacerdot C."/>
            <person name="Uzunov Z."/>
            <person name="Thierry A."/>
            <person name="Weiss S."/>
            <person name="Bleykasten C."/>
            <person name="De Montigny J."/>
            <person name="Jacques N."/>
            <person name="Jung P."/>
            <person name="Lemaire M."/>
            <person name="Mallet S."/>
            <person name="Morel G."/>
            <person name="Richard G.F."/>
            <person name="Sarkar A."/>
            <person name="Savel G."/>
            <person name="Schacherer J."/>
            <person name="Seret M.L."/>
            <person name="Talla E."/>
            <person name="Samson G."/>
            <person name="Jubin C."/>
            <person name="Poulain J."/>
            <person name="Vacherie B."/>
            <person name="Barbe V."/>
            <person name="Pelletier E."/>
            <person name="Sherman D.J."/>
            <person name="Westhof E."/>
            <person name="Weissenbach J."/>
            <person name="Baret P.V."/>
            <person name="Wincker P."/>
            <person name="Gaillardin C."/>
            <person name="Dujon B."/>
            <person name="Souciet J.L."/>
        </authorList>
    </citation>
    <scope>NUCLEOTIDE SEQUENCE [LARGE SCALE GENOMIC DNA]</scope>
    <source>
        <strain evidence="19">CBS 270.75 / DBVPG 7215 / KCTC 17166 / NRRL Y-17582</strain>
    </source>
</reference>
<comment type="catalytic activity">
    <reaction evidence="13 15">
        <text>cytidine(4) in tRNA(Gly)(GCC) + S-adenosyl-L-methionine = 2'-O-methylcytidine(4) in tRNA(Gly)(GCC) + S-adenosyl-L-homocysteine + H(+)</text>
        <dbReference type="Rhea" id="RHEA:43192"/>
        <dbReference type="Rhea" id="RHEA-COMP:10399"/>
        <dbReference type="Rhea" id="RHEA-COMP:10400"/>
        <dbReference type="ChEBI" id="CHEBI:15378"/>
        <dbReference type="ChEBI" id="CHEBI:57856"/>
        <dbReference type="ChEBI" id="CHEBI:59789"/>
        <dbReference type="ChEBI" id="CHEBI:74495"/>
        <dbReference type="ChEBI" id="CHEBI:82748"/>
        <dbReference type="EC" id="2.1.1.225"/>
    </reaction>
</comment>
<evidence type="ECO:0000256" key="11">
    <source>
        <dbReference type="ARBA" id="ARBA00022833"/>
    </source>
</evidence>
<evidence type="ECO:0000256" key="5">
    <source>
        <dbReference type="ARBA" id="ARBA00022603"/>
    </source>
</evidence>
<evidence type="ECO:0000259" key="17">
    <source>
        <dbReference type="PROSITE" id="PS51800"/>
    </source>
</evidence>
<dbReference type="KEGG" id="erc:Ecym_2047"/>
<evidence type="ECO:0000256" key="7">
    <source>
        <dbReference type="ARBA" id="ARBA00022691"/>
    </source>
</evidence>
<dbReference type="AlphaFoldDB" id="G8JP04"/>
<dbReference type="HOGENOM" id="CLU_027610_1_0_1"/>
<keyword evidence="9 15" id="KW-0479">Metal-binding</keyword>
<dbReference type="GeneID" id="11472988"/>
<dbReference type="InterPro" id="IPR021721">
    <property type="entry name" value="Znf_CCCH-type_TRM13"/>
</dbReference>
<dbReference type="InterPro" id="IPR007871">
    <property type="entry name" value="Methyltransferase_TRM13"/>
</dbReference>
<evidence type="ECO:0000256" key="2">
    <source>
        <dbReference type="ARBA" id="ARBA00005265"/>
    </source>
</evidence>
<keyword evidence="5 15" id="KW-0489">Methyltransferase</keyword>
<dbReference type="GO" id="GO:0106050">
    <property type="term" value="F:tRNA 2'-O-methyltransferase activity"/>
    <property type="evidence" value="ECO:0007669"/>
    <property type="project" value="UniProtKB-UniRule"/>
</dbReference>
<dbReference type="RefSeq" id="XP_003644621.1">
    <property type="nucleotide sequence ID" value="XM_003644573.1"/>
</dbReference>
<dbReference type="STRING" id="931890.G8JP04"/>
<keyword evidence="7 15" id="KW-0949">S-adenosyl-L-methionine</keyword>
<accession>G8JP04</accession>
<evidence type="ECO:0000256" key="16">
    <source>
        <dbReference type="SAM" id="MobiDB-lite"/>
    </source>
</evidence>
<evidence type="ECO:0000256" key="10">
    <source>
        <dbReference type="ARBA" id="ARBA00022771"/>
    </source>
</evidence>
<dbReference type="OrthoDB" id="258806at2759"/>
<evidence type="ECO:0000256" key="6">
    <source>
        <dbReference type="ARBA" id="ARBA00022679"/>
    </source>
</evidence>
<dbReference type="InParanoid" id="G8JP04"/>
<dbReference type="Pfam" id="PF11722">
    <property type="entry name" value="zf-TRM13_CCCH"/>
    <property type="match status" value="1"/>
</dbReference>
<dbReference type="PROSITE" id="PS51800">
    <property type="entry name" value="ZF_CHHC_U11_48K"/>
    <property type="match status" value="1"/>
</dbReference>
<dbReference type="Pfam" id="PF05206">
    <property type="entry name" value="TRM13"/>
    <property type="match status" value="1"/>
</dbReference>
<comment type="catalytic activity">
    <reaction evidence="12 15">
        <text>cytidine(4) in tRNA(Pro) + S-adenosyl-L-methionine = 2'-O-methylcytidine(4) in tRNA(Pro) + S-adenosyl-L-homocysteine + H(+)</text>
        <dbReference type="Rhea" id="RHEA:32767"/>
        <dbReference type="Rhea" id="RHEA-COMP:10397"/>
        <dbReference type="Rhea" id="RHEA-COMP:10398"/>
        <dbReference type="ChEBI" id="CHEBI:15378"/>
        <dbReference type="ChEBI" id="CHEBI:57856"/>
        <dbReference type="ChEBI" id="CHEBI:59789"/>
        <dbReference type="ChEBI" id="CHEBI:74495"/>
        <dbReference type="ChEBI" id="CHEBI:82748"/>
        <dbReference type="EC" id="2.1.1.225"/>
    </reaction>
</comment>
<evidence type="ECO:0000313" key="18">
    <source>
        <dbReference type="EMBL" id="AET37804.1"/>
    </source>
</evidence>
<comment type="similarity">
    <text evidence="2 15">Belongs to the methyltransferase TRM13 family.</text>
</comment>
<keyword evidence="11 15" id="KW-0862">Zinc</keyword>
<comment type="function">
    <text evidence="1 15">tRNA methylase which 2'-O-methylates cytidine(4) in tRNA(Pro) and tRNA(Gly)(GCC), and adenosine(4) in tRNA(His).</text>
</comment>
<feature type="domain" description="CHHC U11-48K-type" evidence="17">
    <location>
        <begin position="77"/>
        <end position="104"/>
    </location>
</feature>
<dbReference type="Proteomes" id="UP000006790">
    <property type="component" value="Chromosome 2"/>
</dbReference>
<evidence type="ECO:0000256" key="12">
    <source>
        <dbReference type="ARBA" id="ARBA00048165"/>
    </source>
</evidence>
<comment type="catalytic activity">
    <reaction evidence="14 15">
        <text>adenosine(4) in tRNA(His) + S-adenosyl-L-methionine = 2'-O-methyladenosine(4) in tRNA(His) + S-adenosyl-L-homocysteine + H(+)</text>
        <dbReference type="Rhea" id="RHEA:43196"/>
        <dbReference type="Rhea" id="RHEA-COMP:10401"/>
        <dbReference type="Rhea" id="RHEA-COMP:10402"/>
        <dbReference type="ChEBI" id="CHEBI:15378"/>
        <dbReference type="ChEBI" id="CHEBI:57856"/>
        <dbReference type="ChEBI" id="CHEBI:59789"/>
        <dbReference type="ChEBI" id="CHEBI:74411"/>
        <dbReference type="ChEBI" id="CHEBI:74477"/>
        <dbReference type="EC" id="2.1.1.225"/>
    </reaction>
</comment>
<evidence type="ECO:0000256" key="8">
    <source>
        <dbReference type="ARBA" id="ARBA00022694"/>
    </source>
</evidence>
<dbReference type="InterPro" id="IPR039044">
    <property type="entry name" value="Trm13"/>
</dbReference>
<protein>
    <recommendedName>
        <fullName evidence="4 15">tRNA:m(4)X modification enzyme TRM13</fullName>
        <ecNumber evidence="3 15">2.1.1.225</ecNumber>
    </recommendedName>
</protein>
<dbReference type="PANTHER" id="PTHR12998:SF0">
    <property type="entry name" value="TRNA:M(4)X MODIFICATION ENZYME TRM13 HOMOLOG"/>
    <property type="match status" value="1"/>
</dbReference>
<dbReference type="eggNOG" id="KOG2811">
    <property type="taxonomic scope" value="Eukaryota"/>
</dbReference>
<dbReference type="EC" id="2.1.1.225" evidence="3 15"/>
<evidence type="ECO:0000256" key="14">
    <source>
        <dbReference type="ARBA" id="ARBA00049393"/>
    </source>
</evidence>
<dbReference type="PANTHER" id="PTHR12998">
    <property type="entry name" value="TRNA:M(4)X MODIFICATION ENZYME TRM13 HOMOLOG"/>
    <property type="match status" value="1"/>
</dbReference>
<dbReference type="GO" id="GO:0002128">
    <property type="term" value="P:tRNA nucleoside ribose methylation"/>
    <property type="evidence" value="ECO:0007669"/>
    <property type="project" value="EnsemblFungi"/>
</dbReference>
<evidence type="ECO:0000256" key="4">
    <source>
        <dbReference type="ARBA" id="ARBA00015883"/>
    </source>
</evidence>
<dbReference type="FunCoup" id="G8JP04">
    <property type="interactions" value="453"/>
</dbReference>
<evidence type="ECO:0000256" key="13">
    <source>
        <dbReference type="ARBA" id="ARBA00048635"/>
    </source>
</evidence>
<keyword evidence="10 15" id="KW-0863">Zinc-finger</keyword>
<feature type="region of interest" description="Disordered" evidence="16">
    <location>
        <begin position="1"/>
        <end position="24"/>
    </location>
</feature>
<evidence type="ECO:0000256" key="9">
    <source>
        <dbReference type="ARBA" id="ARBA00022723"/>
    </source>
</evidence>